<dbReference type="AlphaFoldDB" id="A0A5U3R4M8"/>
<protein>
    <submittedName>
        <fullName evidence="1">Uncharacterized protein</fullName>
    </submittedName>
</protein>
<sequence length="171" mass="19612">MKGAHKNLSFNGKSYCMKHLAPLTFMAEIANIPDPVQITINYSNHVFSDQKGNGPEIPPDRFFCADRYAASLNLPQMLSTNLLTSYVVPHINKGNNEMYHYMEVNDYAIFFDLRKDNGHPNGLKLYVVSAYEVNQWGRHSIPKSRPMKFAYVAHLRLNGLTVYTSRKAKRR</sequence>
<organism evidence="1">
    <name type="scientific">Salmonella enterica</name>
    <name type="common">Salmonella choleraesuis</name>
    <dbReference type="NCBI Taxonomy" id="28901"/>
    <lineage>
        <taxon>Bacteria</taxon>
        <taxon>Pseudomonadati</taxon>
        <taxon>Pseudomonadota</taxon>
        <taxon>Gammaproteobacteria</taxon>
        <taxon>Enterobacterales</taxon>
        <taxon>Enterobacteriaceae</taxon>
        <taxon>Salmonella</taxon>
    </lineage>
</organism>
<comment type="caution">
    <text evidence="1">The sequence shown here is derived from an EMBL/GenBank/DDBJ whole genome shotgun (WGS) entry which is preliminary data.</text>
</comment>
<gene>
    <name evidence="1" type="ORF">ABC99_10960</name>
</gene>
<evidence type="ECO:0000313" key="1">
    <source>
        <dbReference type="EMBL" id="EBP6409657.1"/>
    </source>
</evidence>
<accession>A0A5U3R4M8</accession>
<reference evidence="1" key="1">
    <citation type="submission" date="2018-07" db="EMBL/GenBank/DDBJ databases">
        <authorList>
            <consortium name="GenomeTrakr network: Whole genome sequencing for foodborne pathogen traceback"/>
        </authorList>
    </citation>
    <scope>NUCLEOTIDE SEQUENCE</scope>
    <source>
        <strain evidence="1">TX-883888.SUB.3</strain>
    </source>
</reference>
<dbReference type="EMBL" id="AAGMPN010000032">
    <property type="protein sequence ID" value="EBP6409657.1"/>
    <property type="molecule type" value="Genomic_DNA"/>
</dbReference>
<name>A0A5U3R4M8_SALER</name>
<proteinExistence type="predicted"/>